<comment type="subcellular location">
    <subcellularLocation>
        <location evidence="1">Cell membrane</location>
        <topology evidence="1">Multi-pass membrane protein</topology>
    </subcellularLocation>
</comment>
<dbReference type="EC" id="2.7.7.65" evidence="9"/>
<dbReference type="EMBL" id="CP115166">
    <property type="protein sequence ID" value="WDA60197.1"/>
    <property type="molecule type" value="Genomic_DNA"/>
</dbReference>
<keyword evidence="3 7" id="KW-0812">Transmembrane</keyword>
<feature type="transmembrane region" description="Helical" evidence="7">
    <location>
        <begin position="102"/>
        <end position="121"/>
    </location>
</feature>
<evidence type="ECO:0000313" key="9">
    <source>
        <dbReference type="EMBL" id="WDA60197.1"/>
    </source>
</evidence>
<evidence type="ECO:0000256" key="6">
    <source>
        <dbReference type="SAM" id="MobiDB-lite"/>
    </source>
</evidence>
<dbReference type="GO" id="GO:0052621">
    <property type="term" value="F:diguanylate cyclase activity"/>
    <property type="evidence" value="ECO:0007669"/>
    <property type="project" value="UniProtKB-EC"/>
</dbReference>
<dbReference type="SMART" id="SM00267">
    <property type="entry name" value="GGDEF"/>
    <property type="match status" value="1"/>
</dbReference>
<feature type="transmembrane region" description="Helical" evidence="7">
    <location>
        <begin position="5"/>
        <end position="23"/>
    </location>
</feature>
<dbReference type="RefSeq" id="WP_273990982.1">
    <property type="nucleotide sequence ID" value="NZ_BAABQT010000004.1"/>
</dbReference>
<feature type="transmembrane region" description="Helical" evidence="7">
    <location>
        <begin position="66"/>
        <end position="90"/>
    </location>
</feature>
<dbReference type="InterPro" id="IPR043128">
    <property type="entry name" value="Rev_trsase/Diguanyl_cyclase"/>
</dbReference>
<evidence type="ECO:0000256" key="4">
    <source>
        <dbReference type="ARBA" id="ARBA00022989"/>
    </source>
</evidence>
<name>A0ABY7V4R7_9DEIO</name>
<evidence type="ECO:0000256" key="3">
    <source>
        <dbReference type="ARBA" id="ARBA00022692"/>
    </source>
</evidence>
<evidence type="ECO:0000256" key="7">
    <source>
        <dbReference type="SAM" id="Phobius"/>
    </source>
</evidence>
<keyword evidence="9" id="KW-0548">Nucleotidyltransferase</keyword>
<dbReference type="PANTHER" id="PTHR45138:SF9">
    <property type="entry name" value="DIGUANYLATE CYCLASE DGCM-RELATED"/>
    <property type="match status" value="1"/>
</dbReference>
<reference evidence="9 10" key="1">
    <citation type="submission" date="2022-12" db="EMBL/GenBank/DDBJ databases">
        <title>Genome Sequence of Deinococcus aquaticus Type Strain PB314.</title>
        <authorList>
            <person name="Albert C."/>
            <person name="Hill J."/>
            <person name="Boren L."/>
            <person name="Scholz-Ng S."/>
            <person name="Fatema N."/>
            <person name="Grosso R."/>
            <person name="Soboslay E."/>
            <person name="Tuohy J."/>
        </authorList>
    </citation>
    <scope>NUCLEOTIDE SEQUENCE [LARGE SCALE GENOMIC DNA]</scope>
    <source>
        <strain evidence="9 10">PB-314</strain>
        <plasmid evidence="9 10">pDATS01</plasmid>
    </source>
</reference>
<evidence type="ECO:0000256" key="2">
    <source>
        <dbReference type="ARBA" id="ARBA00022475"/>
    </source>
</evidence>
<dbReference type="InterPro" id="IPR029787">
    <property type="entry name" value="Nucleotide_cyclase"/>
</dbReference>
<dbReference type="Pfam" id="PF00990">
    <property type="entry name" value="GGDEF"/>
    <property type="match status" value="1"/>
</dbReference>
<accession>A0ABY7V4R7</accession>
<evidence type="ECO:0000256" key="5">
    <source>
        <dbReference type="ARBA" id="ARBA00023136"/>
    </source>
</evidence>
<gene>
    <name evidence="9" type="ORF">M8445_16000</name>
</gene>
<dbReference type="NCBIfam" id="TIGR00254">
    <property type="entry name" value="GGDEF"/>
    <property type="match status" value="1"/>
</dbReference>
<feature type="transmembrane region" description="Helical" evidence="7">
    <location>
        <begin position="133"/>
        <end position="155"/>
    </location>
</feature>
<dbReference type="CDD" id="cd01949">
    <property type="entry name" value="GGDEF"/>
    <property type="match status" value="1"/>
</dbReference>
<geneLocation type="plasmid" evidence="9 10">
    <name>pDATS01</name>
</geneLocation>
<proteinExistence type="predicted"/>
<keyword evidence="9" id="KW-0614">Plasmid</keyword>
<feature type="domain" description="GGDEF" evidence="8">
    <location>
        <begin position="220"/>
        <end position="377"/>
    </location>
</feature>
<protein>
    <submittedName>
        <fullName evidence="9">Diguanylate cyclase</fullName>
        <ecNumber evidence="9">2.7.7.65</ecNumber>
    </submittedName>
</protein>
<evidence type="ECO:0000313" key="10">
    <source>
        <dbReference type="Proteomes" id="UP001217044"/>
    </source>
</evidence>
<dbReference type="InterPro" id="IPR011620">
    <property type="entry name" value="Sig_transdc_His_kinase_LytS_TM"/>
</dbReference>
<dbReference type="PROSITE" id="PS50887">
    <property type="entry name" value="GGDEF"/>
    <property type="match status" value="1"/>
</dbReference>
<keyword evidence="4 7" id="KW-1133">Transmembrane helix</keyword>
<dbReference type="Gene3D" id="3.30.70.270">
    <property type="match status" value="1"/>
</dbReference>
<dbReference type="InterPro" id="IPR050469">
    <property type="entry name" value="Diguanylate_Cyclase"/>
</dbReference>
<keyword evidence="10" id="KW-1185">Reference proteome</keyword>
<dbReference type="Pfam" id="PF07694">
    <property type="entry name" value="5TM-5TMR_LYT"/>
    <property type="match status" value="1"/>
</dbReference>
<keyword evidence="9" id="KW-0808">Transferase</keyword>
<dbReference type="InterPro" id="IPR000160">
    <property type="entry name" value="GGDEF_dom"/>
</dbReference>
<dbReference type="Proteomes" id="UP001217044">
    <property type="component" value="Plasmid pDATS01"/>
</dbReference>
<keyword evidence="5 7" id="KW-0472">Membrane</keyword>
<evidence type="ECO:0000259" key="8">
    <source>
        <dbReference type="PROSITE" id="PS50887"/>
    </source>
</evidence>
<dbReference type="SUPFAM" id="SSF55073">
    <property type="entry name" value="Nucleotide cyclase"/>
    <property type="match status" value="1"/>
</dbReference>
<sequence>MWGDLFLNLCAFVTMAYLLSATYRSWPPEQAGPMLWLRAALLSSVGVILMLFPAQLAPGVVMDLRAVPLAFAALRYGAPMGLLIALPSAAYRVYLGGQGVPVGLSSMLLVILAASILRPYVNFADPNRPLLQRWYYAAPVLMPYGLSVVFLPGGVDLLLKSYLPLLAFNALGFLIGGSILTARLQMLQLTSRFQAQALLDPLTRLANRRQFDQDLVYLTHRDAVLMIDIDHFKRVNDTFGHPTGDRVLTQVAQTVASALRPGDTAYRFGGEEFAVILRNTQPPFLHAVAERLRSAATLTLDLRPADDHSALHGTHQVAGTSSEAALPPAYPPERWPITVSIGGAHASTGPHSAVARADAAMYHAKRSGRNRSVIDAHDPHPPGPSSETRAAT</sequence>
<dbReference type="PANTHER" id="PTHR45138">
    <property type="entry name" value="REGULATORY COMPONENTS OF SENSORY TRANSDUCTION SYSTEM"/>
    <property type="match status" value="1"/>
</dbReference>
<feature type="transmembrane region" description="Helical" evidence="7">
    <location>
        <begin position="161"/>
        <end position="182"/>
    </location>
</feature>
<keyword evidence="2" id="KW-1003">Cell membrane</keyword>
<feature type="region of interest" description="Disordered" evidence="6">
    <location>
        <begin position="364"/>
        <end position="392"/>
    </location>
</feature>
<organism evidence="9 10">
    <name type="scientific">Deinococcus aquaticus</name>
    <dbReference type="NCBI Taxonomy" id="328692"/>
    <lineage>
        <taxon>Bacteria</taxon>
        <taxon>Thermotogati</taxon>
        <taxon>Deinococcota</taxon>
        <taxon>Deinococci</taxon>
        <taxon>Deinococcales</taxon>
        <taxon>Deinococcaceae</taxon>
        <taxon>Deinococcus</taxon>
    </lineage>
</organism>
<feature type="transmembrane region" description="Helical" evidence="7">
    <location>
        <begin position="35"/>
        <end position="54"/>
    </location>
</feature>
<evidence type="ECO:0000256" key="1">
    <source>
        <dbReference type="ARBA" id="ARBA00004651"/>
    </source>
</evidence>